<dbReference type="PROSITE" id="PS51471">
    <property type="entry name" value="FE2OG_OXY"/>
    <property type="match status" value="1"/>
</dbReference>
<dbReference type="Gene3D" id="2.60.120.590">
    <property type="entry name" value="Alpha-ketoglutarate-dependent dioxygenase AlkB-like"/>
    <property type="match status" value="1"/>
</dbReference>
<dbReference type="InterPro" id="IPR027450">
    <property type="entry name" value="AlkB-like"/>
</dbReference>
<dbReference type="InterPro" id="IPR004574">
    <property type="entry name" value="Alkb"/>
</dbReference>
<keyword evidence="2" id="KW-0479">Metal-binding</keyword>
<evidence type="ECO:0000256" key="4">
    <source>
        <dbReference type="ARBA" id="ARBA00023002"/>
    </source>
</evidence>
<gene>
    <name evidence="7" type="primary">alkB</name>
    <name evidence="7" type="ORF">GCM10007939_17940</name>
</gene>
<accession>A0ABQ5VWB1</accession>
<dbReference type="RefSeq" id="WP_284378039.1">
    <property type="nucleotide sequence ID" value="NZ_BSNN01000004.1"/>
</dbReference>
<evidence type="ECO:0000313" key="8">
    <source>
        <dbReference type="Proteomes" id="UP001156694"/>
    </source>
</evidence>
<evidence type="ECO:0000259" key="6">
    <source>
        <dbReference type="PROSITE" id="PS51471"/>
    </source>
</evidence>
<comment type="cofactor">
    <cofactor evidence="1">
        <name>Fe(2+)</name>
        <dbReference type="ChEBI" id="CHEBI:29033"/>
    </cofactor>
</comment>
<dbReference type="Proteomes" id="UP001156694">
    <property type="component" value="Unassembled WGS sequence"/>
</dbReference>
<evidence type="ECO:0000256" key="2">
    <source>
        <dbReference type="ARBA" id="ARBA00022723"/>
    </source>
</evidence>
<protein>
    <submittedName>
        <fullName evidence="7">Alpha-ketoglutarate-dependent dioxygenase AlkB</fullName>
    </submittedName>
</protein>
<evidence type="ECO:0000256" key="5">
    <source>
        <dbReference type="ARBA" id="ARBA00023004"/>
    </source>
</evidence>
<proteinExistence type="predicted"/>
<dbReference type="InterPro" id="IPR037151">
    <property type="entry name" value="AlkB-like_sf"/>
</dbReference>
<dbReference type="PANTHER" id="PTHR16557">
    <property type="entry name" value="ALKYLATED DNA REPAIR PROTEIN ALKB-RELATED"/>
    <property type="match status" value="1"/>
</dbReference>
<keyword evidence="4" id="KW-0560">Oxidoreductase</keyword>
<dbReference type="SUPFAM" id="SSF51197">
    <property type="entry name" value="Clavaminate synthase-like"/>
    <property type="match status" value="1"/>
</dbReference>
<dbReference type="GO" id="GO:0051213">
    <property type="term" value="F:dioxygenase activity"/>
    <property type="evidence" value="ECO:0007669"/>
    <property type="project" value="UniProtKB-KW"/>
</dbReference>
<organism evidence="7 8">
    <name type="scientific">Amylibacter marinus</name>
    <dbReference type="NCBI Taxonomy" id="1475483"/>
    <lineage>
        <taxon>Bacteria</taxon>
        <taxon>Pseudomonadati</taxon>
        <taxon>Pseudomonadota</taxon>
        <taxon>Alphaproteobacteria</taxon>
        <taxon>Rhodobacterales</taxon>
        <taxon>Paracoccaceae</taxon>
        <taxon>Amylibacter</taxon>
    </lineage>
</organism>
<dbReference type="EMBL" id="BSNN01000004">
    <property type="protein sequence ID" value="GLQ35511.1"/>
    <property type="molecule type" value="Genomic_DNA"/>
</dbReference>
<dbReference type="Pfam" id="PF13532">
    <property type="entry name" value="2OG-FeII_Oxy_2"/>
    <property type="match status" value="1"/>
</dbReference>
<feature type="domain" description="Fe2OG dioxygenase" evidence="6">
    <location>
        <begin position="104"/>
        <end position="205"/>
    </location>
</feature>
<evidence type="ECO:0000256" key="1">
    <source>
        <dbReference type="ARBA" id="ARBA00001954"/>
    </source>
</evidence>
<dbReference type="PANTHER" id="PTHR16557:SF2">
    <property type="entry name" value="NUCLEIC ACID DIOXYGENASE ALKBH1"/>
    <property type="match status" value="1"/>
</dbReference>
<evidence type="ECO:0000313" key="7">
    <source>
        <dbReference type="EMBL" id="GLQ35511.1"/>
    </source>
</evidence>
<reference evidence="8" key="1">
    <citation type="journal article" date="2019" name="Int. J. Syst. Evol. Microbiol.">
        <title>The Global Catalogue of Microorganisms (GCM) 10K type strain sequencing project: providing services to taxonomists for standard genome sequencing and annotation.</title>
        <authorList>
            <consortium name="The Broad Institute Genomics Platform"/>
            <consortium name="The Broad Institute Genome Sequencing Center for Infectious Disease"/>
            <person name="Wu L."/>
            <person name="Ma J."/>
        </authorList>
    </citation>
    <scope>NUCLEOTIDE SEQUENCE [LARGE SCALE GENOMIC DNA]</scope>
    <source>
        <strain evidence="8">NBRC 110140</strain>
    </source>
</reference>
<dbReference type="InterPro" id="IPR005123">
    <property type="entry name" value="Oxoglu/Fe-dep_dioxygenase_dom"/>
</dbReference>
<keyword evidence="3 7" id="KW-0223">Dioxygenase</keyword>
<keyword evidence="8" id="KW-1185">Reference proteome</keyword>
<sequence>MTEPLGPALMIKGFKIFKNAISADDRRLLVHDLRLAVERAPLYRSYTPSGQPLSVRTTSMGRYGWYSDAAGYRYVTRHPNGTKWPAIPAPLLNLWGLLVSTDRAPDSCLLNYYSGTAKMGLHRDNDEVDFSWPVLSISLGDDALFRVGGMARGDATQSVWLSSGDVVVMGGDARRAYHGIDRIKFGTSRLLAHGGRINLTLRVAK</sequence>
<comment type="caution">
    <text evidence="7">The sequence shown here is derived from an EMBL/GenBank/DDBJ whole genome shotgun (WGS) entry which is preliminary data.</text>
</comment>
<name>A0ABQ5VWB1_9RHOB</name>
<keyword evidence="5" id="KW-0408">Iron</keyword>
<evidence type="ECO:0000256" key="3">
    <source>
        <dbReference type="ARBA" id="ARBA00022964"/>
    </source>
</evidence>